<keyword evidence="15" id="KW-1133">Transmembrane helix</keyword>
<evidence type="ECO:0000256" key="13">
    <source>
        <dbReference type="PIRSR" id="PIRSR602401-1"/>
    </source>
</evidence>
<dbReference type="Gene3D" id="1.10.630.10">
    <property type="entry name" value="Cytochrome P450"/>
    <property type="match status" value="1"/>
</dbReference>
<feature type="transmembrane region" description="Helical" evidence="15">
    <location>
        <begin position="7"/>
        <end position="26"/>
    </location>
</feature>
<evidence type="ECO:0000256" key="12">
    <source>
        <dbReference type="ARBA" id="ARBA00023136"/>
    </source>
</evidence>
<accession>A0A6P7F093</accession>
<keyword evidence="9 14" id="KW-0560">Oxidoreductase</keyword>
<evidence type="ECO:0000256" key="7">
    <source>
        <dbReference type="ARBA" id="ARBA00022824"/>
    </source>
</evidence>
<proteinExistence type="inferred from homology"/>
<dbReference type="GO" id="GO:0020037">
    <property type="term" value="F:heme binding"/>
    <property type="evidence" value="ECO:0007669"/>
    <property type="project" value="InterPro"/>
</dbReference>
<reference evidence="16" key="1">
    <citation type="submission" date="2025-08" db="UniProtKB">
        <authorList>
            <consortium name="RefSeq"/>
        </authorList>
    </citation>
    <scope>IDENTIFICATION</scope>
    <source>
        <tissue evidence="16">Whole insect</tissue>
    </source>
</reference>
<evidence type="ECO:0000256" key="8">
    <source>
        <dbReference type="ARBA" id="ARBA00022848"/>
    </source>
</evidence>
<dbReference type="CDD" id="cd11056">
    <property type="entry name" value="CYP6-like"/>
    <property type="match status" value="1"/>
</dbReference>
<dbReference type="SUPFAM" id="SSF48264">
    <property type="entry name" value="Cytochrome P450"/>
    <property type="match status" value="1"/>
</dbReference>
<dbReference type="FunCoup" id="A0A6P7F093">
    <property type="interactions" value="303"/>
</dbReference>
<dbReference type="PRINTS" id="PR00385">
    <property type="entry name" value="P450"/>
</dbReference>
<dbReference type="InterPro" id="IPR002401">
    <property type="entry name" value="Cyt_P450_E_grp-I"/>
</dbReference>
<dbReference type="PANTHER" id="PTHR24292:SF100">
    <property type="entry name" value="CYTOCHROME P450 6A16, ISOFORM B-RELATED"/>
    <property type="match status" value="1"/>
</dbReference>
<dbReference type="InterPro" id="IPR017972">
    <property type="entry name" value="Cyt_P450_CS"/>
</dbReference>
<keyword evidence="12 15" id="KW-0472">Membrane</keyword>
<dbReference type="InterPro" id="IPR036396">
    <property type="entry name" value="Cyt_P450_sf"/>
</dbReference>
<dbReference type="GO" id="GO:0005789">
    <property type="term" value="C:endoplasmic reticulum membrane"/>
    <property type="evidence" value="ECO:0007669"/>
    <property type="project" value="UniProtKB-SubCell"/>
</dbReference>
<keyword evidence="8" id="KW-0492">Microsome</keyword>
<dbReference type="PROSITE" id="PS00086">
    <property type="entry name" value="CYTOCHROME_P450"/>
    <property type="match status" value="1"/>
</dbReference>
<dbReference type="PANTHER" id="PTHR24292">
    <property type="entry name" value="CYTOCHROME P450"/>
    <property type="match status" value="1"/>
</dbReference>
<keyword evidence="7" id="KW-0256">Endoplasmic reticulum</keyword>
<comment type="subcellular location">
    <subcellularLocation>
        <location evidence="3">Endoplasmic reticulum membrane</location>
        <topology evidence="3">Peripheral membrane protein</topology>
    </subcellularLocation>
    <subcellularLocation>
        <location evidence="2">Microsome membrane</location>
        <topology evidence="2">Peripheral membrane protein</topology>
    </subcellularLocation>
</comment>
<keyword evidence="15" id="KW-0812">Transmembrane</keyword>
<evidence type="ECO:0000256" key="4">
    <source>
        <dbReference type="ARBA" id="ARBA00010617"/>
    </source>
</evidence>
<gene>
    <name evidence="16" type="primary">LOC114324957</name>
</gene>
<evidence type="ECO:0000256" key="10">
    <source>
        <dbReference type="ARBA" id="ARBA00023004"/>
    </source>
</evidence>
<evidence type="ECO:0000256" key="9">
    <source>
        <dbReference type="ARBA" id="ARBA00023002"/>
    </source>
</evidence>
<sequence>MSIITGVILYDVIGVAIGLVTLAWIYSKWALQYWKNKGVPYFEPAVFWGNLRPPHRRDKSIGDEIAEIYQKARDNGWKHLGLYNMVSPVYMPLDLDIIKLILTKDFNHFVDRGIYVNEKDEPISAHLFAIGGKKWRNLRTKFTPTFTSGKMRAMFQTIAQCGTQLNKYLVEEISHHEPIDIKNILGNFATDVIGSCAFGLECNSFKDPNNPFRVNGRQIFQRTNFENLKFMTATIFPNLARRFGVKMLRKEVSEFFSKVVTDTVNYREKNQVHRNDFMQLLIDIKNNKEGEHTPGDGTSLTLDEMIAQSFVFFIAGFETSSTTMTFALYELGKNQSVQDTLREEINHVLKKYNGQITYDAINEMKYMNQVIDETLRMYPPVPFITRQCVEDYVIPDQDIKIEKGIRVFIPIKGIHYDEEYYPSAKVFDPERFSDENKHDRNQYAHIPFGEGPRLCIGMRFGIMQTKVGLTNILKNYKVGINKKTKQPLKLVTTSFIPEVEGGVWLDLKKI</sequence>
<dbReference type="PRINTS" id="PR00463">
    <property type="entry name" value="EP450I"/>
</dbReference>
<evidence type="ECO:0000256" key="14">
    <source>
        <dbReference type="RuleBase" id="RU000461"/>
    </source>
</evidence>
<protein>
    <submittedName>
        <fullName evidence="16">Cytochrome P450 6a9-like</fullName>
    </submittedName>
</protein>
<comment type="similarity">
    <text evidence="4 14">Belongs to the cytochrome P450 family.</text>
</comment>
<organism evidence="16">
    <name type="scientific">Diabrotica virgifera virgifera</name>
    <name type="common">western corn rootworm</name>
    <dbReference type="NCBI Taxonomy" id="50390"/>
    <lineage>
        <taxon>Eukaryota</taxon>
        <taxon>Metazoa</taxon>
        <taxon>Ecdysozoa</taxon>
        <taxon>Arthropoda</taxon>
        <taxon>Hexapoda</taxon>
        <taxon>Insecta</taxon>
        <taxon>Pterygota</taxon>
        <taxon>Neoptera</taxon>
        <taxon>Endopterygota</taxon>
        <taxon>Coleoptera</taxon>
        <taxon>Polyphaga</taxon>
        <taxon>Cucujiformia</taxon>
        <taxon>Chrysomeloidea</taxon>
        <taxon>Chrysomelidae</taxon>
        <taxon>Galerucinae</taxon>
        <taxon>Diabroticina</taxon>
        <taxon>Diabroticites</taxon>
        <taxon>Diabrotica</taxon>
    </lineage>
</organism>
<dbReference type="OrthoDB" id="2789670at2759"/>
<name>A0A6P7F093_DIAVI</name>
<keyword evidence="5 13" id="KW-0349">Heme</keyword>
<dbReference type="RefSeq" id="XP_028128686.1">
    <property type="nucleotide sequence ID" value="XM_028272885.1"/>
</dbReference>
<keyword evidence="10 13" id="KW-0408">Iron</keyword>
<dbReference type="InterPro" id="IPR001128">
    <property type="entry name" value="Cyt_P450"/>
</dbReference>
<dbReference type="InterPro" id="IPR050476">
    <property type="entry name" value="Insect_CytP450_Detox"/>
</dbReference>
<evidence type="ECO:0000256" key="1">
    <source>
        <dbReference type="ARBA" id="ARBA00001971"/>
    </source>
</evidence>
<feature type="binding site" description="axial binding residue" evidence="13">
    <location>
        <position position="455"/>
    </location>
    <ligand>
        <name>heme</name>
        <dbReference type="ChEBI" id="CHEBI:30413"/>
    </ligand>
    <ligandPart>
        <name>Fe</name>
        <dbReference type="ChEBI" id="CHEBI:18248"/>
    </ligandPart>
</feature>
<evidence type="ECO:0000256" key="6">
    <source>
        <dbReference type="ARBA" id="ARBA00022723"/>
    </source>
</evidence>
<evidence type="ECO:0000313" key="16">
    <source>
        <dbReference type="RefSeq" id="XP_028128686.1"/>
    </source>
</evidence>
<evidence type="ECO:0000256" key="5">
    <source>
        <dbReference type="ARBA" id="ARBA00022617"/>
    </source>
</evidence>
<keyword evidence="11 14" id="KW-0503">Monooxygenase</keyword>
<dbReference type="FunFam" id="1.10.630.10:FF:000042">
    <property type="entry name" value="Cytochrome P450"/>
    <property type="match status" value="1"/>
</dbReference>
<evidence type="ECO:0000256" key="3">
    <source>
        <dbReference type="ARBA" id="ARBA00004406"/>
    </source>
</evidence>
<dbReference type="GO" id="GO:0016705">
    <property type="term" value="F:oxidoreductase activity, acting on paired donors, with incorporation or reduction of molecular oxygen"/>
    <property type="evidence" value="ECO:0007669"/>
    <property type="project" value="InterPro"/>
</dbReference>
<dbReference type="GO" id="GO:0004497">
    <property type="term" value="F:monooxygenase activity"/>
    <property type="evidence" value="ECO:0007669"/>
    <property type="project" value="UniProtKB-KW"/>
</dbReference>
<comment type="cofactor">
    <cofactor evidence="1 13">
        <name>heme</name>
        <dbReference type="ChEBI" id="CHEBI:30413"/>
    </cofactor>
</comment>
<dbReference type="InParanoid" id="A0A6P7F093"/>
<dbReference type="GO" id="GO:0005506">
    <property type="term" value="F:iron ion binding"/>
    <property type="evidence" value="ECO:0007669"/>
    <property type="project" value="InterPro"/>
</dbReference>
<evidence type="ECO:0000256" key="15">
    <source>
        <dbReference type="SAM" id="Phobius"/>
    </source>
</evidence>
<dbReference type="Pfam" id="PF00067">
    <property type="entry name" value="p450"/>
    <property type="match status" value="1"/>
</dbReference>
<evidence type="ECO:0000256" key="11">
    <source>
        <dbReference type="ARBA" id="ARBA00023033"/>
    </source>
</evidence>
<keyword evidence="6 13" id="KW-0479">Metal-binding</keyword>
<evidence type="ECO:0000256" key="2">
    <source>
        <dbReference type="ARBA" id="ARBA00004174"/>
    </source>
</evidence>
<dbReference type="KEGG" id="dvv:114324957"/>
<dbReference type="AlphaFoldDB" id="A0A6P7F093"/>